<dbReference type="Pfam" id="PF00015">
    <property type="entry name" value="MCPsignal"/>
    <property type="match status" value="1"/>
</dbReference>
<feature type="transmembrane region" description="Helical" evidence="8">
    <location>
        <begin position="319"/>
        <end position="339"/>
    </location>
</feature>
<dbReference type="PROSITE" id="PS50885">
    <property type="entry name" value="HAMP"/>
    <property type="match status" value="1"/>
</dbReference>
<dbReference type="FunFam" id="1.10.287.950:FF:000001">
    <property type="entry name" value="Methyl-accepting chemotaxis sensory transducer"/>
    <property type="match status" value="1"/>
</dbReference>
<dbReference type="CDD" id="cd06225">
    <property type="entry name" value="HAMP"/>
    <property type="match status" value="1"/>
</dbReference>
<evidence type="ECO:0000259" key="10">
    <source>
        <dbReference type="PROSITE" id="PS50885"/>
    </source>
</evidence>
<dbReference type="Pfam" id="PF00672">
    <property type="entry name" value="HAMP"/>
    <property type="match status" value="1"/>
</dbReference>
<gene>
    <name evidence="11" type="ORF">BJI67_01260</name>
</gene>
<evidence type="ECO:0000256" key="8">
    <source>
        <dbReference type="SAM" id="Phobius"/>
    </source>
</evidence>
<dbReference type="SMART" id="SM00304">
    <property type="entry name" value="HAMP"/>
    <property type="match status" value="2"/>
</dbReference>
<evidence type="ECO:0000256" key="2">
    <source>
        <dbReference type="ARBA" id="ARBA00022692"/>
    </source>
</evidence>
<name>A0A1D8K4J1_9GAMM</name>
<dbReference type="GO" id="GO:0006935">
    <property type="term" value="P:chemotaxis"/>
    <property type="evidence" value="ECO:0007669"/>
    <property type="project" value="UniProtKB-ARBA"/>
</dbReference>
<dbReference type="Gene3D" id="1.10.287.950">
    <property type="entry name" value="Methyl-accepting chemotaxis protein"/>
    <property type="match status" value="1"/>
</dbReference>
<feature type="domain" description="HAMP" evidence="10">
    <location>
        <begin position="341"/>
        <end position="395"/>
    </location>
</feature>
<evidence type="ECO:0000313" key="12">
    <source>
        <dbReference type="Proteomes" id="UP000095342"/>
    </source>
</evidence>
<proteinExistence type="inferred from homology"/>
<evidence type="ECO:0000256" key="4">
    <source>
        <dbReference type="ARBA" id="ARBA00023136"/>
    </source>
</evidence>
<reference evidence="11 12" key="1">
    <citation type="submission" date="2016-09" db="EMBL/GenBank/DDBJ databases">
        <title>Acidihalobacter prosperus V6 (DSM14174).</title>
        <authorList>
            <person name="Khaleque H.N."/>
            <person name="Ramsay J.P."/>
            <person name="Murphy R.J.T."/>
            <person name="Kaksonen A.H."/>
            <person name="Boxall N.J."/>
            <person name="Watkin E.L.J."/>
        </authorList>
    </citation>
    <scope>NUCLEOTIDE SEQUENCE [LARGE SCALE GENOMIC DNA]</scope>
    <source>
        <strain evidence="11 12">V6</strain>
    </source>
</reference>
<dbReference type="Proteomes" id="UP000095342">
    <property type="component" value="Chromosome"/>
</dbReference>
<comment type="subcellular location">
    <subcellularLocation>
        <location evidence="1">Membrane</location>
        <topology evidence="1">Multi-pass membrane protein</topology>
    </subcellularLocation>
</comment>
<keyword evidence="4 8" id="KW-0472">Membrane</keyword>
<accession>A0A1D8K4J1</accession>
<keyword evidence="12" id="KW-1185">Reference proteome</keyword>
<evidence type="ECO:0000313" key="11">
    <source>
        <dbReference type="EMBL" id="AOV15879.1"/>
    </source>
</evidence>
<evidence type="ECO:0000256" key="7">
    <source>
        <dbReference type="PROSITE-ProRule" id="PRU00284"/>
    </source>
</evidence>
<sequence length="673" mass="73421">MINKLNNLKIKHRIWGGFAVLLLILLIVSLSALRSFSIADRHLHEVLIRDQPAILAAMKVRHSLERTTTELGYYLLSKEAVHRSRYLAGIRQLHADTNELRGTDLVKSSPQYASEVKTVIEQLNAFEAYREQMLQLAVDQLANMPAAKYANDHVNPLARQLQQDAQEMVTVNNAPDAQRFALLKKMYELRYALLNVMNQTRSYLAFRNQSQVSDLKLFTGQIQSILDALAPQESTMSFEQSAAFDDFRQNYGIFKKHLNEMVRIQSSPQWRTDADLIRTRIGPLQDKISVELGGLITSLSGQASQASERLIDNVAQTRIAISVLLAIGLLLGLVTAWAISRSITRPLNRTVTAMRDIAEGEGNLTARIEARSNDEIGELARAFNTFVGKIQTLVAQVANSMRELGTAARRIAEITTETHRGAVRQQNESEQLAAAITEMATTAEQVAQHASEAAHSAGHADEAATNGQHVVGDTTRAIDELAKRVSEASGVMDRLGEDSERIGEVLTVIQGIAEQTNLLALNAAIEAARAGEQGRGFAVVADEVRNLAGRAQGATGEIQSMVERLQAGAKDAVAVIGRSATEAHEVVEQASQARGSLDSITTSVASISDMNTHIATAATQQQSVAQEIDRNVVAINEIAEETAAGTQQLESASRQLADIAQRLQAQIGHFRIA</sequence>
<dbReference type="PANTHER" id="PTHR32089">
    <property type="entry name" value="METHYL-ACCEPTING CHEMOTAXIS PROTEIN MCPB"/>
    <property type="match status" value="1"/>
</dbReference>
<organism evidence="11 12">
    <name type="scientific">Acidihalobacter aeolianus</name>
    <dbReference type="NCBI Taxonomy" id="2792603"/>
    <lineage>
        <taxon>Bacteria</taxon>
        <taxon>Pseudomonadati</taxon>
        <taxon>Pseudomonadota</taxon>
        <taxon>Gammaproteobacteria</taxon>
        <taxon>Chromatiales</taxon>
        <taxon>Ectothiorhodospiraceae</taxon>
        <taxon>Acidihalobacter</taxon>
    </lineage>
</organism>
<evidence type="ECO:0000256" key="3">
    <source>
        <dbReference type="ARBA" id="ARBA00022989"/>
    </source>
</evidence>
<feature type="domain" description="Methyl-accepting transducer" evidence="9">
    <location>
        <begin position="400"/>
        <end position="636"/>
    </location>
</feature>
<dbReference type="KEGG" id="aaeo:BJI67_01260"/>
<dbReference type="RefSeq" id="WP_070071479.1">
    <property type="nucleotide sequence ID" value="NZ_CP017448.1"/>
</dbReference>
<evidence type="ECO:0008006" key="13">
    <source>
        <dbReference type="Google" id="ProtNLM"/>
    </source>
</evidence>
<dbReference type="InterPro" id="IPR024478">
    <property type="entry name" value="HlyB_4HB_MCP"/>
</dbReference>
<evidence type="ECO:0000256" key="6">
    <source>
        <dbReference type="ARBA" id="ARBA00029447"/>
    </source>
</evidence>
<dbReference type="SMART" id="SM00283">
    <property type="entry name" value="MA"/>
    <property type="match status" value="1"/>
</dbReference>
<dbReference type="SUPFAM" id="SSF58104">
    <property type="entry name" value="Methyl-accepting chemotaxis protein (MCP) signaling domain"/>
    <property type="match status" value="1"/>
</dbReference>
<comment type="similarity">
    <text evidence="6">Belongs to the methyl-accepting chemotaxis (MCP) protein family.</text>
</comment>
<evidence type="ECO:0000259" key="9">
    <source>
        <dbReference type="PROSITE" id="PS50111"/>
    </source>
</evidence>
<dbReference type="PROSITE" id="PS50111">
    <property type="entry name" value="CHEMOTAXIS_TRANSDUC_2"/>
    <property type="match status" value="1"/>
</dbReference>
<dbReference type="Gene3D" id="6.10.340.10">
    <property type="match status" value="1"/>
</dbReference>
<dbReference type="CDD" id="cd11386">
    <property type="entry name" value="MCP_signal"/>
    <property type="match status" value="1"/>
</dbReference>
<dbReference type="GO" id="GO:0016020">
    <property type="term" value="C:membrane"/>
    <property type="evidence" value="ECO:0007669"/>
    <property type="project" value="UniProtKB-SubCell"/>
</dbReference>
<protein>
    <recommendedName>
        <fullName evidence="13">Methyl-accepting chemotaxis protein</fullName>
    </recommendedName>
</protein>
<keyword evidence="5 7" id="KW-0807">Transducer</keyword>
<dbReference type="InterPro" id="IPR004089">
    <property type="entry name" value="MCPsignal_dom"/>
</dbReference>
<keyword evidence="3 8" id="KW-1133">Transmembrane helix</keyword>
<dbReference type="Pfam" id="PF12729">
    <property type="entry name" value="4HB_MCP_1"/>
    <property type="match status" value="1"/>
</dbReference>
<evidence type="ECO:0000256" key="1">
    <source>
        <dbReference type="ARBA" id="ARBA00004141"/>
    </source>
</evidence>
<keyword evidence="2 8" id="KW-0812">Transmembrane</keyword>
<dbReference type="PANTHER" id="PTHR32089:SF119">
    <property type="entry name" value="METHYL-ACCEPTING CHEMOTAXIS PROTEIN CTPL"/>
    <property type="match status" value="1"/>
</dbReference>
<dbReference type="AlphaFoldDB" id="A0A1D8K4J1"/>
<evidence type="ECO:0000256" key="5">
    <source>
        <dbReference type="ARBA" id="ARBA00023224"/>
    </source>
</evidence>
<dbReference type="InterPro" id="IPR003660">
    <property type="entry name" value="HAMP_dom"/>
</dbReference>
<dbReference type="EMBL" id="CP017448">
    <property type="protein sequence ID" value="AOV15879.1"/>
    <property type="molecule type" value="Genomic_DNA"/>
</dbReference>
<dbReference type="GO" id="GO:0007165">
    <property type="term" value="P:signal transduction"/>
    <property type="evidence" value="ECO:0007669"/>
    <property type="project" value="UniProtKB-KW"/>
</dbReference>